<dbReference type="AlphaFoldDB" id="A0A0F9CBQ8"/>
<proteinExistence type="predicted"/>
<dbReference type="EMBL" id="LAZR01047470">
    <property type="protein sequence ID" value="KKK94151.1"/>
    <property type="molecule type" value="Genomic_DNA"/>
</dbReference>
<name>A0A0F9CBQ8_9ZZZZ</name>
<reference evidence="1" key="1">
    <citation type="journal article" date="2015" name="Nature">
        <title>Complex archaea that bridge the gap between prokaryotes and eukaryotes.</title>
        <authorList>
            <person name="Spang A."/>
            <person name="Saw J.H."/>
            <person name="Jorgensen S.L."/>
            <person name="Zaremba-Niedzwiedzka K."/>
            <person name="Martijn J."/>
            <person name="Lind A.E."/>
            <person name="van Eijk R."/>
            <person name="Schleper C."/>
            <person name="Guy L."/>
            <person name="Ettema T.J."/>
        </authorList>
    </citation>
    <scope>NUCLEOTIDE SEQUENCE</scope>
</reference>
<sequence length="82" mass="9260">GRDINKDISDALREKTEVYYSAVPRTDLREVARLAMIGGHRMQWLLGGDPLHCVVADAIENGELEVEIRGHRYVTVPTSERN</sequence>
<feature type="non-terminal residue" evidence="1">
    <location>
        <position position="1"/>
    </location>
</feature>
<comment type="caution">
    <text evidence="1">The sequence shown here is derived from an EMBL/GenBank/DDBJ whole genome shotgun (WGS) entry which is preliminary data.</text>
</comment>
<organism evidence="1">
    <name type="scientific">marine sediment metagenome</name>
    <dbReference type="NCBI Taxonomy" id="412755"/>
    <lineage>
        <taxon>unclassified sequences</taxon>
        <taxon>metagenomes</taxon>
        <taxon>ecological metagenomes</taxon>
    </lineage>
</organism>
<accession>A0A0F9CBQ8</accession>
<protein>
    <submittedName>
        <fullName evidence="1">Uncharacterized protein</fullName>
    </submittedName>
</protein>
<gene>
    <name evidence="1" type="ORF">LCGC14_2685750</name>
</gene>
<evidence type="ECO:0000313" key="1">
    <source>
        <dbReference type="EMBL" id="KKK94151.1"/>
    </source>
</evidence>